<dbReference type="Proteomes" id="UP000661918">
    <property type="component" value="Unassembled WGS sequence"/>
</dbReference>
<dbReference type="EMBL" id="BMOM01000008">
    <property type="protein sequence ID" value="GGM07315.1"/>
    <property type="molecule type" value="Genomic_DNA"/>
</dbReference>
<gene>
    <name evidence="1" type="ORF">GCM10010841_14410</name>
</gene>
<reference evidence="2" key="1">
    <citation type="journal article" date="2019" name="Int. J. Syst. Evol. Microbiol.">
        <title>The Global Catalogue of Microorganisms (GCM) 10K type strain sequencing project: providing services to taxonomists for standard genome sequencing and annotation.</title>
        <authorList>
            <consortium name="The Broad Institute Genomics Platform"/>
            <consortium name="The Broad Institute Genome Sequencing Center for Infectious Disease"/>
            <person name="Wu L."/>
            <person name="Ma J."/>
        </authorList>
    </citation>
    <scope>NUCLEOTIDE SEQUENCE [LARGE SCALE GENOMIC DNA]</scope>
    <source>
        <strain evidence="2">JCM 15443</strain>
    </source>
</reference>
<accession>A0ABQ2GR30</accession>
<evidence type="ECO:0000313" key="1">
    <source>
        <dbReference type="EMBL" id="GGM07315.1"/>
    </source>
</evidence>
<organism evidence="1 2">
    <name type="scientific">Deinococcus aerophilus</name>
    <dbReference type="NCBI Taxonomy" id="522488"/>
    <lineage>
        <taxon>Bacteria</taxon>
        <taxon>Thermotogati</taxon>
        <taxon>Deinococcota</taxon>
        <taxon>Deinococci</taxon>
        <taxon>Deinococcales</taxon>
        <taxon>Deinococcaceae</taxon>
        <taxon>Deinococcus</taxon>
    </lineage>
</organism>
<comment type="caution">
    <text evidence="1">The sequence shown here is derived from an EMBL/GenBank/DDBJ whole genome shotgun (WGS) entry which is preliminary data.</text>
</comment>
<sequence length="77" mass="7985">MALTVRKVPSCSGVMPARFTAYSAMYGTASDRPKPRINTLRASPTAWGKRSMAPRPGAGRVVAVVVTGGSVHSSGPL</sequence>
<protein>
    <submittedName>
        <fullName evidence="1">Uncharacterized protein</fullName>
    </submittedName>
</protein>
<evidence type="ECO:0000313" key="2">
    <source>
        <dbReference type="Proteomes" id="UP000661918"/>
    </source>
</evidence>
<proteinExistence type="predicted"/>
<name>A0ABQ2GR30_9DEIO</name>
<keyword evidence="2" id="KW-1185">Reference proteome</keyword>